<feature type="compositionally biased region" description="Polar residues" evidence="1">
    <location>
        <begin position="177"/>
        <end position="211"/>
    </location>
</feature>
<comment type="caution">
    <text evidence="3">The sequence shown here is derived from an EMBL/GenBank/DDBJ whole genome shotgun (WGS) entry which is preliminary data.</text>
</comment>
<feature type="region of interest" description="Disordered" evidence="1">
    <location>
        <begin position="107"/>
        <end position="139"/>
    </location>
</feature>
<feature type="region of interest" description="Disordered" evidence="1">
    <location>
        <begin position="41"/>
        <end position="76"/>
    </location>
</feature>
<proteinExistence type="predicted"/>
<name>A0A812ALY2_ACAPH</name>
<keyword evidence="2" id="KW-0472">Membrane</keyword>
<sequence length="310" mass="34202">MSYTYLFWLGIVVPTSITVLLFILFLVCWFKYNLREKFTRKKHDPHRVNQKSTRNPKPPTGLPPPPPVPNHRSRADDRLPARVIYSTYHDSGMSELHEIHYKFDRPVSQASTDSEDSGFRSSKSAHYLPNRSSEHSIPQDIPLLKPVSSSMLHAQRNPALNAADVNGGPSHGHANNGPASASSGMSQLSGPLPSSFSVNKLPSSVSASSNIGGDRSQPLSPHNGLLSPDERGRPYHFHRSLPQSPLTEISETRPLPSSQSTPLPYPQWRTDPHGTPALQREAKSQQTVVALVHSPEQQSDISSHLSYAIV</sequence>
<dbReference type="EMBL" id="CAHIKZ030000083">
    <property type="protein sequence ID" value="CAE1150224.1"/>
    <property type="molecule type" value="Genomic_DNA"/>
</dbReference>
<evidence type="ECO:0000313" key="3">
    <source>
        <dbReference type="EMBL" id="CAE1150224.1"/>
    </source>
</evidence>
<organism evidence="3 4">
    <name type="scientific">Acanthosepion pharaonis</name>
    <name type="common">Pharaoh cuttlefish</name>
    <name type="synonym">Sepia pharaonis</name>
    <dbReference type="NCBI Taxonomy" id="158019"/>
    <lineage>
        <taxon>Eukaryota</taxon>
        <taxon>Metazoa</taxon>
        <taxon>Spiralia</taxon>
        <taxon>Lophotrochozoa</taxon>
        <taxon>Mollusca</taxon>
        <taxon>Cephalopoda</taxon>
        <taxon>Coleoidea</taxon>
        <taxon>Decapodiformes</taxon>
        <taxon>Sepiida</taxon>
        <taxon>Sepiina</taxon>
        <taxon>Sepiidae</taxon>
        <taxon>Acanthosepion</taxon>
    </lineage>
</organism>
<protein>
    <submittedName>
        <fullName evidence="3">Uncharacterized protein</fullName>
    </submittedName>
</protein>
<gene>
    <name evidence="3" type="ORF">SPHA_2896</name>
</gene>
<keyword evidence="2" id="KW-1133">Transmembrane helix</keyword>
<reference evidence="3" key="1">
    <citation type="submission" date="2021-01" db="EMBL/GenBank/DDBJ databases">
        <authorList>
            <person name="Li R."/>
            <person name="Bekaert M."/>
        </authorList>
    </citation>
    <scope>NUCLEOTIDE SEQUENCE</scope>
    <source>
        <strain evidence="3">Farmed</strain>
    </source>
</reference>
<feature type="region of interest" description="Disordered" evidence="1">
    <location>
        <begin position="160"/>
        <end position="283"/>
    </location>
</feature>
<dbReference type="Proteomes" id="UP000597762">
    <property type="component" value="Unassembled WGS sequence"/>
</dbReference>
<dbReference type="OrthoDB" id="6122240at2759"/>
<evidence type="ECO:0000256" key="2">
    <source>
        <dbReference type="SAM" id="Phobius"/>
    </source>
</evidence>
<feature type="compositionally biased region" description="Pro residues" evidence="1">
    <location>
        <begin position="56"/>
        <end position="69"/>
    </location>
</feature>
<dbReference type="AlphaFoldDB" id="A0A812ALY2"/>
<evidence type="ECO:0000313" key="4">
    <source>
        <dbReference type="Proteomes" id="UP000597762"/>
    </source>
</evidence>
<feature type="compositionally biased region" description="Polar residues" evidence="1">
    <location>
        <begin position="241"/>
        <end position="262"/>
    </location>
</feature>
<feature type="transmembrane region" description="Helical" evidence="2">
    <location>
        <begin position="6"/>
        <end position="32"/>
    </location>
</feature>
<keyword evidence="2" id="KW-0812">Transmembrane</keyword>
<keyword evidence="4" id="KW-1185">Reference proteome</keyword>
<evidence type="ECO:0000256" key="1">
    <source>
        <dbReference type="SAM" id="MobiDB-lite"/>
    </source>
</evidence>
<accession>A0A812ALY2</accession>